<dbReference type="SUPFAM" id="SSF52540">
    <property type="entry name" value="P-loop containing nucleoside triphosphate hydrolases"/>
    <property type="match status" value="1"/>
</dbReference>
<dbReference type="InterPro" id="IPR027417">
    <property type="entry name" value="P-loop_NTPase"/>
</dbReference>
<protein>
    <recommendedName>
        <fullName evidence="2">Sulfotransferase domain-containing protein</fullName>
    </recommendedName>
</protein>
<accession>A0A382WDS9</accession>
<evidence type="ECO:0008006" key="2">
    <source>
        <dbReference type="Google" id="ProtNLM"/>
    </source>
</evidence>
<feature type="non-terminal residue" evidence="1">
    <location>
        <position position="278"/>
    </location>
</feature>
<organism evidence="1">
    <name type="scientific">marine metagenome</name>
    <dbReference type="NCBI Taxonomy" id="408172"/>
    <lineage>
        <taxon>unclassified sequences</taxon>
        <taxon>metagenomes</taxon>
        <taxon>ecological metagenomes</taxon>
    </lineage>
</organism>
<sequence length="278" mass="31144">YHRALTIQPNFAEAWNNLQFVAKALQFTETRGGRKENSYKKGLSETARMGIDFAILEYYLAKFKPHKADKAVQKVMAALPSKSHEEVAIGDANHKATPPPPLADKLIALLHFGRSGTGLLHSLIDSHPEASTLPSIYLRGFFNAGVWNKISADGWRKLPERFADEFEVLFDANSSKPTPGMLGEDSMALGRKEGMTNVGENRNECLSLDRDQFCSEALRLMEHYTTIDPRLFLLVVHAAFEKVLGTTTNKHTVFYHLHNPNDFATFNFLQSAPNARLL</sequence>
<feature type="non-terminal residue" evidence="1">
    <location>
        <position position="1"/>
    </location>
</feature>
<name>A0A382WDS9_9ZZZZ</name>
<dbReference type="Gene3D" id="3.40.50.300">
    <property type="entry name" value="P-loop containing nucleotide triphosphate hydrolases"/>
    <property type="match status" value="1"/>
</dbReference>
<dbReference type="AlphaFoldDB" id="A0A382WDS9"/>
<gene>
    <name evidence="1" type="ORF">METZ01_LOCUS409786</name>
</gene>
<dbReference type="EMBL" id="UINC01159057">
    <property type="protein sequence ID" value="SVD56932.1"/>
    <property type="molecule type" value="Genomic_DNA"/>
</dbReference>
<reference evidence="1" key="1">
    <citation type="submission" date="2018-05" db="EMBL/GenBank/DDBJ databases">
        <authorList>
            <person name="Lanie J.A."/>
            <person name="Ng W.-L."/>
            <person name="Kazmierczak K.M."/>
            <person name="Andrzejewski T.M."/>
            <person name="Davidsen T.M."/>
            <person name="Wayne K.J."/>
            <person name="Tettelin H."/>
            <person name="Glass J.I."/>
            <person name="Rusch D."/>
            <person name="Podicherti R."/>
            <person name="Tsui H.-C.T."/>
            <person name="Winkler M.E."/>
        </authorList>
    </citation>
    <scope>NUCLEOTIDE SEQUENCE</scope>
</reference>
<proteinExistence type="predicted"/>
<evidence type="ECO:0000313" key="1">
    <source>
        <dbReference type="EMBL" id="SVD56932.1"/>
    </source>
</evidence>